<gene>
    <name evidence="2" type="ORF">EJB06_24510</name>
</gene>
<evidence type="ECO:0008006" key="4">
    <source>
        <dbReference type="Google" id="ProtNLM"/>
    </source>
</evidence>
<evidence type="ECO:0000313" key="2">
    <source>
        <dbReference type="EMBL" id="RSZ56515.1"/>
    </source>
</evidence>
<accession>A0A430HG74</accession>
<evidence type="ECO:0000256" key="1">
    <source>
        <dbReference type="SAM" id="MobiDB-lite"/>
    </source>
</evidence>
<proteinExistence type="predicted"/>
<reference evidence="2 3" key="1">
    <citation type="submission" date="2018-12" db="EMBL/GenBank/DDBJ databases">
        <authorList>
            <person name="Yang E."/>
        </authorList>
    </citation>
    <scope>NUCLEOTIDE SEQUENCE [LARGE SCALE GENOMIC DNA]</scope>
    <source>
        <strain evidence="2 3">SOD</strain>
    </source>
</reference>
<dbReference type="AlphaFoldDB" id="A0A430HG74"/>
<dbReference type="OrthoDB" id="9157371at2"/>
<feature type="compositionally biased region" description="Basic and acidic residues" evidence="1">
    <location>
        <begin position="181"/>
        <end position="190"/>
    </location>
</feature>
<dbReference type="RefSeq" id="WP_126076637.1">
    <property type="nucleotide sequence ID" value="NZ_CP051166.1"/>
</dbReference>
<keyword evidence="3" id="KW-1185">Reference proteome</keyword>
<organism evidence="2 3">
    <name type="scientific">Massilia atriviolacea</name>
    <dbReference type="NCBI Taxonomy" id="2495579"/>
    <lineage>
        <taxon>Bacteria</taxon>
        <taxon>Pseudomonadati</taxon>
        <taxon>Pseudomonadota</taxon>
        <taxon>Betaproteobacteria</taxon>
        <taxon>Burkholderiales</taxon>
        <taxon>Oxalobacteraceae</taxon>
        <taxon>Telluria group</taxon>
        <taxon>Massilia</taxon>
    </lineage>
</organism>
<feature type="region of interest" description="Disordered" evidence="1">
    <location>
        <begin position="181"/>
        <end position="210"/>
    </location>
</feature>
<name>A0A430HG74_9BURK</name>
<dbReference type="Proteomes" id="UP000278085">
    <property type="component" value="Unassembled WGS sequence"/>
</dbReference>
<dbReference type="EMBL" id="RXLQ01000015">
    <property type="protein sequence ID" value="RSZ56515.1"/>
    <property type="molecule type" value="Genomic_DNA"/>
</dbReference>
<feature type="compositionally biased region" description="Polar residues" evidence="1">
    <location>
        <begin position="198"/>
        <end position="210"/>
    </location>
</feature>
<evidence type="ECO:0000313" key="3">
    <source>
        <dbReference type="Proteomes" id="UP000278085"/>
    </source>
</evidence>
<sequence>MMPTPIDELSLLRAEIAAVAARMIAQDGADYAGAKRKAALQVLGERADSANLLPDNAQIEDAVRDYQALFLADTQPARLLALRTAALQVMDALAEFSPYITGAVLNGTAGEHDDIELQLFADSAKEVQIYLLNRNVTLDISETPHFKGARFDPVETVSFLWHGEGVHAELYEKHDLRGALKPRADGRPQRADAATLRSIMTTTTSPQDPT</sequence>
<comment type="caution">
    <text evidence="2">The sequence shown here is derived from an EMBL/GenBank/DDBJ whole genome shotgun (WGS) entry which is preliminary data.</text>
</comment>
<protein>
    <recommendedName>
        <fullName evidence="4">UDP-N-acetylmuramate--alanine ligase</fullName>
    </recommendedName>
</protein>